<organism evidence="2 3">
    <name type="scientific">Bodo saltans</name>
    <name type="common">Flagellated protozoan</name>
    <dbReference type="NCBI Taxonomy" id="75058"/>
    <lineage>
        <taxon>Eukaryota</taxon>
        <taxon>Discoba</taxon>
        <taxon>Euglenozoa</taxon>
        <taxon>Kinetoplastea</taxon>
        <taxon>Metakinetoplastina</taxon>
        <taxon>Eubodonida</taxon>
        <taxon>Bodonidae</taxon>
        <taxon>Bodo</taxon>
    </lineage>
</organism>
<dbReference type="AlphaFoldDB" id="A0A0S4KL55"/>
<evidence type="ECO:0000313" key="2">
    <source>
        <dbReference type="EMBL" id="CUI15339.1"/>
    </source>
</evidence>
<feature type="compositionally biased region" description="Basic and acidic residues" evidence="1">
    <location>
        <begin position="111"/>
        <end position="150"/>
    </location>
</feature>
<proteinExistence type="predicted"/>
<keyword evidence="3" id="KW-1185">Reference proteome</keyword>
<sequence>MRNSILSRPLRPPSRINDESSETQLQRDERLLRARRERAAIIDENMRKLHLADKADIETKLKLFEENKNCFEEHQQFSAEAEAAKRAYEEKLRVEVHDREQQELARAANSNERKKAEARSFMEENKRLAEEKHKRQLEEKTRDQSLDRENNAVQSIAFSQRRLR</sequence>
<feature type="region of interest" description="Disordered" evidence="1">
    <location>
        <begin position="99"/>
        <end position="164"/>
    </location>
</feature>
<name>A0A0S4KL55_BODSA</name>
<dbReference type="EMBL" id="CYKH01002055">
    <property type="protein sequence ID" value="CUI15339.1"/>
    <property type="molecule type" value="Genomic_DNA"/>
</dbReference>
<reference evidence="3" key="1">
    <citation type="submission" date="2015-09" db="EMBL/GenBank/DDBJ databases">
        <authorList>
            <consortium name="Pathogen Informatics"/>
        </authorList>
    </citation>
    <scope>NUCLEOTIDE SEQUENCE [LARGE SCALE GENOMIC DNA]</scope>
    <source>
        <strain evidence="3">Lake Konstanz</strain>
    </source>
</reference>
<gene>
    <name evidence="2" type="ORF">BSAL_38040</name>
</gene>
<accession>A0A0S4KL55</accession>
<dbReference type="VEuPathDB" id="TriTrypDB:BSAL_38040"/>
<evidence type="ECO:0000313" key="3">
    <source>
        <dbReference type="Proteomes" id="UP000051952"/>
    </source>
</evidence>
<dbReference type="Proteomes" id="UP000051952">
    <property type="component" value="Unassembled WGS sequence"/>
</dbReference>
<feature type="region of interest" description="Disordered" evidence="1">
    <location>
        <begin position="1"/>
        <end position="26"/>
    </location>
</feature>
<protein>
    <submittedName>
        <fullName evidence="2">Uncharacterized protein</fullName>
    </submittedName>
</protein>
<evidence type="ECO:0000256" key="1">
    <source>
        <dbReference type="SAM" id="MobiDB-lite"/>
    </source>
</evidence>